<comment type="caution">
    <text evidence="2">The sequence shown here is derived from an EMBL/GenBank/DDBJ whole genome shotgun (WGS) entry which is preliminary data.</text>
</comment>
<dbReference type="Gene3D" id="2.40.160.20">
    <property type="match status" value="1"/>
</dbReference>
<reference evidence="2 3" key="1">
    <citation type="submission" date="2015-11" db="EMBL/GenBank/DDBJ databases">
        <title>Genomic analysis of 38 Legionella species identifies large and diverse effector repertoires.</title>
        <authorList>
            <person name="Burstein D."/>
            <person name="Amaro F."/>
            <person name="Zusman T."/>
            <person name="Lifshitz Z."/>
            <person name="Cohen O."/>
            <person name="Gilbert J.A."/>
            <person name="Pupko T."/>
            <person name="Shuman H.A."/>
            <person name="Segal G."/>
        </authorList>
    </citation>
    <scope>NUCLEOTIDE SEQUENCE [LARGE SCALE GENOMIC DNA]</scope>
    <source>
        <strain evidence="2 3">BL-540</strain>
    </source>
</reference>
<dbReference type="SUPFAM" id="SSF56925">
    <property type="entry name" value="OMPA-like"/>
    <property type="match status" value="1"/>
</dbReference>
<dbReference type="STRING" id="456.Ljor_1248"/>
<feature type="chain" id="PRO_5006914608" description="Opacity protein and related surface antigens" evidence="1">
    <location>
        <begin position="22"/>
        <end position="249"/>
    </location>
</feature>
<gene>
    <name evidence="2" type="ORF">Ljor_1248</name>
</gene>
<organism evidence="2 3">
    <name type="scientific">Legionella jordanis</name>
    <dbReference type="NCBI Taxonomy" id="456"/>
    <lineage>
        <taxon>Bacteria</taxon>
        <taxon>Pseudomonadati</taxon>
        <taxon>Pseudomonadota</taxon>
        <taxon>Gammaproteobacteria</taxon>
        <taxon>Legionellales</taxon>
        <taxon>Legionellaceae</taxon>
        <taxon>Legionella</taxon>
    </lineage>
</organism>
<feature type="signal peptide" evidence="1">
    <location>
        <begin position="1"/>
        <end position="21"/>
    </location>
</feature>
<evidence type="ECO:0000313" key="3">
    <source>
        <dbReference type="Proteomes" id="UP000055035"/>
    </source>
</evidence>
<dbReference type="EMBL" id="LNYJ01000011">
    <property type="protein sequence ID" value="KTD16942.1"/>
    <property type="molecule type" value="Genomic_DNA"/>
</dbReference>
<evidence type="ECO:0000313" key="2">
    <source>
        <dbReference type="EMBL" id="KTD16942.1"/>
    </source>
</evidence>
<dbReference type="AlphaFoldDB" id="A0A0W0V9Y0"/>
<keyword evidence="1" id="KW-0732">Signal</keyword>
<evidence type="ECO:0008006" key="4">
    <source>
        <dbReference type="Google" id="ProtNLM"/>
    </source>
</evidence>
<keyword evidence="3" id="KW-1185">Reference proteome</keyword>
<dbReference type="RefSeq" id="WP_058470750.1">
    <property type="nucleotide sequence ID" value="NZ_CAAAIC010000020.1"/>
</dbReference>
<dbReference type="Proteomes" id="UP000055035">
    <property type="component" value="Unassembled WGS sequence"/>
</dbReference>
<dbReference type="InterPro" id="IPR011250">
    <property type="entry name" value="OMP/PagP_B-barrel"/>
</dbReference>
<sequence length="249" mass="27215">MKYRLFLSIATASVLGSTAFAGTMGPVMSSRDWTWVGSVSAGPVWARGGETQTFFLAPEIEKTYAARKSTNAIASGELFVGIQKSLTSQWLGQLGLAAAATGNAKLQGVIWDDADPQFDNYSYLYKVRNSRVAVKGKLLLDKGYWVMPWVSASLGVGFNRVHDFTNTPLIFEALPNNNFEDHTKTAFTYTLGAGVQKPISEHWQLGVGYEFADWGKSELGRAFGQTMNSGLALNHLYTNGVLFNLTYVA</sequence>
<dbReference type="OrthoDB" id="5647782at2"/>
<name>A0A0W0V9Y0_9GAMM</name>
<protein>
    <recommendedName>
        <fullName evidence="4">Opacity protein and related surface antigens</fullName>
    </recommendedName>
</protein>
<proteinExistence type="predicted"/>
<dbReference type="PATRIC" id="fig|456.5.peg.1332"/>
<evidence type="ECO:0000256" key="1">
    <source>
        <dbReference type="SAM" id="SignalP"/>
    </source>
</evidence>
<accession>A0A0W0V9Y0</accession>